<evidence type="ECO:0000256" key="5">
    <source>
        <dbReference type="ARBA" id="ARBA00044345"/>
    </source>
</evidence>
<evidence type="ECO:0000256" key="1">
    <source>
        <dbReference type="ARBA" id="ARBA00004514"/>
    </source>
</evidence>
<dbReference type="CDD" id="cd11558">
    <property type="entry name" value="W2_eIF2B_epsilon"/>
    <property type="match status" value="1"/>
</dbReference>
<dbReference type="Gene3D" id="2.160.10.10">
    <property type="entry name" value="Hexapeptide repeat proteins"/>
    <property type="match status" value="1"/>
</dbReference>
<dbReference type="InterPro" id="IPR035543">
    <property type="entry name" value="eIF-2B_epsilon_N"/>
</dbReference>
<evidence type="ECO:0000256" key="4">
    <source>
        <dbReference type="ARBA" id="ARBA00044144"/>
    </source>
</evidence>
<dbReference type="GO" id="GO:0005829">
    <property type="term" value="C:cytosol"/>
    <property type="evidence" value="ECO:0007669"/>
    <property type="project" value="UniProtKB-SubCell"/>
</dbReference>
<dbReference type="InterPro" id="IPR005835">
    <property type="entry name" value="NTP_transferase_dom"/>
</dbReference>
<feature type="domain" description="W2" evidence="8">
    <location>
        <begin position="513"/>
        <end position="693"/>
    </location>
</feature>
<comment type="subcellular location">
    <subcellularLocation>
        <location evidence="1">Cytoplasm</location>
        <location evidence="1">Cytosol</location>
    </subcellularLocation>
</comment>
<dbReference type="GO" id="GO:0031369">
    <property type="term" value="F:translation initiation factor binding"/>
    <property type="evidence" value="ECO:0007669"/>
    <property type="project" value="InterPro"/>
</dbReference>
<evidence type="ECO:0000256" key="3">
    <source>
        <dbReference type="ARBA" id="ARBA00022490"/>
    </source>
</evidence>
<dbReference type="CDD" id="cd04197">
    <property type="entry name" value="eIF-2B_epsilon_N"/>
    <property type="match status" value="1"/>
</dbReference>
<dbReference type="InterPro" id="IPR016024">
    <property type="entry name" value="ARM-type_fold"/>
</dbReference>
<evidence type="ECO:0000256" key="2">
    <source>
        <dbReference type="ARBA" id="ARBA00007878"/>
    </source>
</evidence>
<accession>A0A3M6U553</accession>
<dbReference type="SUPFAM" id="SSF48371">
    <property type="entry name" value="ARM repeat"/>
    <property type="match status" value="1"/>
</dbReference>
<dbReference type="OrthoDB" id="424572at2759"/>
<dbReference type="AlphaFoldDB" id="A0A3M6U553"/>
<dbReference type="STRING" id="46731.A0A3M6U553"/>
<dbReference type="Pfam" id="PF25084">
    <property type="entry name" value="LbH_EIF2B"/>
    <property type="match status" value="1"/>
</dbReference>
<sequence length="700" mass="79215">MTSKKKKGEGKSGESWEKGEEIFQGVILTDSFNFRFLPVTLETPRALLPLVNVPLLDYTIEFLVEAGVQEIFVFCCAHADQIKKHLSQSKWTSSRSPCEVKTIVAEDCLSLGDVLREIDRQSLLKNDFVLVSGDVVSNMKLEQVLQEHKERGKKDKASLMTMVFKVANPGHRTRCQEEDFIVALDSTTGRILLCEKTANKKRFSFPLSLFSGNNNTQIRYDLLDCNICICSTTVPQLFTDNFDYQTRDDFVRGILVNEEIMGNQIHSYIISDKYAARVSNPYMYDTVSKDILSRWAYPIVPDNSTFFMDYSYSFTRHNVYLDSELSLARNCVLEENLLISKGTSVGVGTVITNSVIGRNCIIGDNVRLDGVHLWDNVKVDDGCNISKSILCKNVHIKRNVTITGGSIISFNVVVGPDLVLSPGVKITLKRKTEDETEFGMDDLSLDEKPVAEQNDEFNPEEVGSEGQGHVWRPDVESDDEMEQVQDVWGLDRVSSSEDEVSSISSEEGTPPGSPPPEEDSRLFYNEVLESIRHGVEDQVDPENLILEINASKFAYNVTFHELNQAVVKSLLESSLHDSSMQRQEMSKNLKKAVDHLLPMILNYIKNSDGQRDVLYATEEFFVQAMWASPLCQTFLHLLYDKEILEEALILQWYSRKPTGGEDGSFEPQRKLLRQQISRFITWLQEAEEESDDDVDGDEGE</sequence>
<dbReference type="GO" id="GO:0003743">
    <property type="term" value="F:translation initiation factor activity"/>
    <property type="evidence" value="ECO:0007669"/>
    <property type="project" value="UniProtKB-ARBA"/>
</dbReference>
<keyword evidence="10" id="KW-1185">Reference proteome</keyword>
<feature type="compositionally biased region" description="Low complexity" evidence="7">
    <location>
        <begin position="501"/>
        <end position="510"/>
    </location>
</feature>
<dbReference type="InterPro" id="IPR029044">
    <property type="entry name" value="Nucleotide-diphossugar_trans"/>
</dbReference>
<dbReference type="InterPro" id="IPR003307">
    <property type="entry name" value="W2_domain"/>
</dbReference>
<name>A0A3M6U553_POCDA</name>
<evidence type="ECO:0000256" key="6">
    <source>
        <dbReference type="ARBA" id="ARBA00046432"/>
    </source>
</evidence>
<dbReference type="InterPro" id="IPR044123">
    <property type="entry name" value="W2_eIF2B_epsilon"/>
</dbReference>
<dbReference type="EMBL" id="RCHS01002248">
    <property type="protein sequence ID" value="RMX48578.1"/>
    <property type="molecule type" value="Genomic_DNA"/>
</dbReference>
<dbReference type="Pfam" id="PF02020">
    <property type="entry name" value="W2"/>
    <property type="match status" value="1"/>
</dbReference>
<dbReference type="Gene3D" id="3.90.550.10">
    <property type="entry name" value="Spore Coat Polysaccharide Biosynthesis Protein SpsA, Chain A"/>
    <property type="match status" value="1"/>
</dbReference>
<comment type="similarity">
    <text evidence="2">Belongs to the eIF-2B gamma/epsilon subunits family.</text>
</comment>
<comment type="subunit">
    <text evidence="6">Component of the translation initiation factor 2B (eIF2B) complex which is a heterodecamer of two sets of five different subunits: alpha, beta, gamma, delta and epsilon. Subunits alpha, beta and delta comprise a regulatory subcomplex and subunits epsilon and gamma comprise a catalytic subcomplex. Within the complex, the hexameric regulatory complex resides at the center, with the two heterodimeric catalytic subcomplexes bound on opposite sides.</text>
</comment>
<evidence type="ECO:0000313" key="10">
    <source>
        <dbReference type="Proteomes" id="UP000275408"/>
    </source>
</evidence>
<comment type="caution">
    <text evidence="9">The sequence shown here is derived from an EMBL/GenBank/DDBJ whole genome shotgun (WGS) entry which is preliminary data.</text>
</comment>
<dbReference type="Pfam" id="PF00483">
    <property type="entry name" value="NTP_transferase"/>
    <property type="match status" value="1"/>
</dbReference>
<protein>
    <recommendedName>
        <fullName evidence="4">Translation initiation factor eIF2B subunit epsilon</fullName>
    </recommendedName>
    <alternativeName>
        <fullName evidence="5">eIF2B GDP-GTP exchange factor subunit epsilon</fullName>
    </alternativeName>
</protein>
<dbReference type="FunFam" id="3.90.550.10:FF:000066">
    <property type="entry name" value="Translation initiation factor eIF-2B subunit epsilon"/>
    <property type="match status" value="1"/>
</dbReference>
<feature type="region of interest" description="Disordered" evidence="7">
    <location>
        <begin position="456"/>
        <end position="520"/>
    </location>
</feature>
<dbReference type="Proteomes" id="UP000275408">
    <property type="component" value="Unassembled WGS sequence"/>
</dbReference>
<dbReference type="InterPro" id="IPR056764">
    <property type="entry name" value="LbH_EIF2B3/5"/>
</dbReference>
<dbReference type="GO" id="GO:0005851">
    <property type="term" value="C:eukaryotic translation initiation factor 2B complex"/>
    <property type="evidence" value="ECO:0007669"/>
    <property type="project" value="TreeGrafter"/>
</dbReference>
<dbReference type="OMA" id="LAQSCKI"/>
<reference evidence="9 10" key="1">
    <citation type="journal article" date="2018" name="Sci. Rep.">
        <title>Comparative analysis of the Pocillopora damicornis genome highlights role of immune system in coral evolution.</title>
        <authorList>
            <person name="Cunning R."/>
            <person name="Bay R.A."/>
            <person name="Gillette P."/>
            <person name="Baker A.C."/>
            <person name="Traylor-Knowles N."/>
        </authorList>
    </citation>
    <scope>NUCLEOTIDE SEQUENCE [LARGE SCALE GENOMIC DNA]</scope>
    <source>
        <strain evidence="9">RSMAS</strain>
        <tissue evidence="9">Whole animal</tissue>
    </source>
</reference>
<keyword evidence="3" id="KW-0963">Cytoplasm</keyword>
<dbReference type="FunFam" id="1.25.40.180:FF:000022">
    <property type="entry name" value="Translation initiation factor eIF-2B epsilon subunit"/>
    <property type="match status" value="1"/>
</dbReference>
<dbReference type="PANTHER" id="PTHR45887">
    <property type="entry name" value="TRANSLATION INITIATION FACTOR EIF-2B SUBUNIT EPSILON"/>
    <property type="match status" value="1"/>
</dbReference>
<dbReference type="PROSITE" id="PS51363">
    <property type="entry name" value="W2"/>
    <property type="match status" value="1"/>
</dbReference>
<dbReference type="InterPro" id="IPR051956">
    <property type="entry name" value="eIF2B_epsilon"/>
</dbReference>
<evidence type="ECO:0000313" key="9">
    <source>
        <dbReference type="EMBL" id="RMX48578.1"/>
    </source>
</evidence>
<gene>
    <name evidence="9" type="ORF">pdam_00019600</name>
</gene>
<dbReference type="Gene3D" id="1.25.40.180">
    <property type="match status" value="1"/>
</dbReference>
<organism evidence="9 10">
    <name type="scientific">Pocillopora damicornis</name>
    <name type="common">Cauliflower coral</name>
    <name type="synonym">Millepora damicornis</name>
    <dbReference type="NCBI Taxonomy" id="46731"/>
    <lineage>
        <taxon>Eukaryota</taxon>
        <taxon>Metazoa</taxon>
        <taxon>Cnidaria</taxon>
        <taxon>Anthozoa</taxon>
        <taxon>Hexacorallia</taxon>
        <taxon>Scleractinia</taxon>
        <taxon>Astrocoeniina</taxon>
        <taxon>Pocilloporidae</taxon>
        <taxon>Pocillopora</taxon>
    </lineage>
</organism>
<dbReference type="PANTHER" id="PTHR45887:SF1">
    <property type="entry name" value="TRANSLATION INITIATION FACTOR EIF-2B SUBUNIT EPSILON"/>
    <property type="match status" value="1"/>
</dbReference>
<evidence type="ECO:0000256" key="7">
    <source>
        <dbReference type="SAM" id="MobiDB-lite"/>
    </source>
</evidence>
<dbReference type="SUPFAM" id="SSF53448">
    <property type="entry name" value="Nucleotide-diphospho-sugar transferases"/>
    <property type="match status" value="1"/>
</dbReference>
<dbReference type="CDD" id="cd05787">
    <property type="entry name" value="LbH_eIF2B_epsilon"/>
    <property type="match status" value="1"/>
</dbReference>
<dbReference type="GO" id="GO:0005085">
    <property type="term" value="F:guanyl-nucleotide exchange factor activity"/>
    <property type="evidence" value="ECO:0007669"/>
    <property type="project" value="InterPro"/>
</dbReference>
<proteinExistence type="inferred from homology"/>
<evidence type="ECO:0000259" key="8">
    <source>
        <dbReference type="PROSITE" id="PS51363"/>
    </source>
</evidence>
<dbReference type="SMART" id="SM00515">
    <property type="entry name" value="eIF5C"/>
    <property type="match status" value="1"/>
</dbReference>